<evidence type="ECO:0000259" key="13">
    <source>
        <dbReference type="Pfam" id="PF01909"/>
    </source>
</evidence>
<dbReference type="PANTHER" id="PTHR33571:SF14">
    <property type="entry name" value="PROTEIN ADENYLYLTRANSFERASE MJ0435-RELATED"/>
    <property type="match status" value="1"/>
</dbReference>
<comment type="similarity">
    <text evidence="10">Belongs to the MntA antitoxin family.</text>
</comment>
<dbReference type="InterPro" id="IPR043519">
    <property type="entry name" value="NT_sf"/>
</dbReference>
<dbReference type="Gene3D" id="3.30.460.10">
    <property type="entry name" value="Beta Polymerase, domain 2"/>
    <property type="match status" value="1"/>
</dbReference>
<proteinExistence type="inferred from homology"/>
<evidence type="ECO:0000256" key="10">
    <source>
        <dbReference type="ARBA" id="ARBA00038276"/>
    </source>
</evidence>
<keyword evidence="6" id="KW-0547">Nucleotide-binding</keyword>
<sequence length="99" mass="11423">MHNSIKDHDKLYKKIETFLTKKGAIKISIFGSYSRGDENKNSDIDILVVFSDRKSLFDLVEIEDQLEELIGIKVDLLTEKSISPYLIDDIRKEMVVIYG</sequence>
<dbReference type="PATRIC" id="fig|1705409.3.peg.405"/>
<evidence type="ECO:0000256" key="11">
    <source>
        <dbReference type="ARBA" id="ARBA00047518"/>
    </source>
</evidence>
<keyword evidence="4" id="KW-0548">Nucleotidyltransferase</keyword>
<feature type="domain" description="Polymerase nucleotidyl transferase" evidence="13">
    <location>
        <begin position="14"/>
        <end position="96"/>
    </location>
</feature>
<accession>A0A150J887</accession>
<dbReference type="InterPro" id="IPR052038">
    <property type="entry name" value="Type-VII_TA_antitoxin"/>
</dbReference>
<dbReference type="GO" id="GO:0070733">
    <property type="term" value="F:AMPylase activity"/>
    <property type="evidence" value="ECO:0007669"/>
    <property type="project" value="UniProtKB-EC"/>
</dbReference>
<dbReference type="Proteomes" id="UP000075398">
    <property type="component" value="Unassembled WGS sequence"/>
</dbReference>
<evidence type="ECO:0000313" key="14">
    <source>
        <dbReference type="EMBL" id="KYC53184.1"/>
    </source>
</evidence>
<keyword evidence="5" id="KW-0479">Metal-binding</keyword>
<evidence type="ECO:0000256" key="2">
    <source>
        <dbReference type="ARBA" id="ARBA00022649"/>
    </source>
</evidence>
<name>A0A150J887_9EURY</name>
<dbReference type="EC" id="2.7.7.108" evidence="9"/>
<evidence type="ECO:0000256" key="6">
    <source>
        <dbReference type="ARBA" id="ARBA00022741"/>
    </source>
</evidence>
<evidence type="ECO:0000313" key="15">
    <source>
        <dbReference type="Proteomes" id="UP000075398"/>
    </source>
</evidence>
<keyword evidence="8" id="KW-0460">Magnesium</keyword>
<keyword evidence="3 14" id="KW-0808">Transferase</keyword>
<comment type="caution">
    <text evidence="14">The sequence shown here is derived from an EMBL/GenBank/DDBJ whole genome shotgun (WGS) entry which is preliminary data.</text>
</comment>
<evidence type="ECO:0000256" key="3">
    <source>
        <dbReference type="ARBA" id="ARBA00022679"/>
    </source>
</evidence>
<keyword evidence="2" id="KW-1277">Toxin-antitoxin system</keyword>
<evidence type="ECO:0000256" key="12">
    <source>
        <dbReference type="ARBA" id="ARBA00048696"/>
    </source>
</evidence>
<dbReference type="SUPFAM" id="SSF81301">
    <property type="entry name" value="Nucleotidyltransferase"/>
    <property type="match status" value="1"/>
</dbReference>
<dbReference type="GO" id="GO:0046872">
    <property type="term" value="F:metal ion binding"/>
    <property type="evidence" value="ECO:0007669"/>
    <property type="project" value="UniProtKB-KW"/>
</dbReference>
<gene>
    <name evidence="14" type="ORF">AMQ22_00393</name>
</gene>
<reference evidence="14 15" key="1">
    <citation type="journal article" date="2016" name="ISME J.">
        <title>Chasing the elusive Euryarchaeota class WSA2: genomes reveal a uniquely fastidious methyl-reducing methanogen.</title>
        <authorList>
            <person name="Nobu M.K."/>
            <person name="Narihiro T."/>
            <person name="Kuroda K."/>
            <person name="Mei R."/>
            <person name="Liu W.T."/>
        </authorList>
    </citation>
    <scope>NUCLEOTIDE SEQUENCE [LARGE SCALE GENOMIC DNA]</scope>
    <source>
        <strain evidence="14">U1lsi0528_Bin055</strain>
    </source>
</reference>
<dbReference type="EMBL" id="LNGC01000009">
    <property type="protein sequence ID" value="KYC53184.1"/>
    <property type="molecule type" value="Genomic_DNA"/>
</dbReference>
<dbReference type="CDD" id="cd05403">
    <property type="entry name" value="NT_KNTase_like"/>
    <property type="match status" value="1"/>
</dbReference>
<evidence type="ECO:0000256" key="5">
    <source>
        <dbReference type="ARBA" id="ARBA00022723"/>
    </source>
</evidence>
<dbReference type="PANTHER" id="PTHR33571">
    <property type="entry name" value="SSL8005 PROTEIN"/>
    <property type="match status" value="1"/>
</dbReference>
<evidence type="ECO:0000256" key="8">
    <source>
        <dbReference type="ARBA" id="ARBA00022842"/>
    </source>
</evidence>
<evidence type="ECO:0000256" key="1">
    <source>
        <dbReference type="ARBA" id="ARBA00001946"/>
    </source>
</evidence>
<comment type="cofactor">
    <cofactor evidence="1">
        <name>Mg(2+)</name>
        <dbReference type="ChEBI" id="CHEBI:18420"/>
    </cofactor>
</comment>
<evidence type="ECO:0000256" key="9">
    <source>
        <dbReference type="ARBA" id="ARBA00034531"/>
    </source>
</evidence>
<organism evidence="14 15">
    <name type="scientific">Candidatus Methanofastidiosum methylothiophilum</name>
    <dbReference type="NCBI Taxonomy" id="1705564"/>
    <lineage>
        <taxon>Archaea</taxon>
        <taxon>Methanobacteriati</taxon>
        <taxon>Methanobacteriota</taxon>
        <taxon>Stenosarchaea group</taxon>
        <taxon>Candidatus Methanofastidiosia</taxon>
        <taxon>Candidatus Methanofastidiosales</taxon>
        <taxon>Candidatus Methanofastidiosaceae</taxon>
        <taxon>Candidatus Methanofastidiosum</taxon>
    </lineage>
</organism>
<protein>
    <recommendedName>
        <fullName evidence="9">protein adenylyltransferase</fullName>
        <ecNumber evidence="9">2.7.7.108</ecNumber>
    </recommendedName>
</protein>
<dbReference type="InterPro" id="IPR002934">
    <property type="entry name" value="Polymerase_NTP_transf_dom"/>
</dbReference>
<keyword evidence="7" id="KW-0067">ATP-binding</keyword>
<comment type="catalytic activity">
    <reaction evidence="11">
        <text>O-(5'-adenylyl)-L-tyrosyl-[protein] + ATP = O-[5'-(adenylyl-(5'-&gt;3')-adenylyl)]-L-tyrosyl-[protein] + diphosphate</text>
        <dbReference type="Rhea" id="RHEA:66528"/>
        <dbReference type="Rhea" id="RHEA-COMP:13846"/>
        <dbReference type="Rhea" id="RHEA-COMP:17046"/>
        <dbReference type="ChEBI" id="CHEBI:30616"/>
        <dbReference type="ChEBI" id="CHEBI:33019"/>
        <dbReference type="ChEBI" id="CHEBI:83624"/>
        <dbReference type="ChEBI" id="CHEBI:167160"/>
    </reaction>
</comment>
<dbReference type="GO" id="GO:0005524">
    <property type="term" value="F:ATP binding"/>
    <property type="evidence" value="ECO:0007669"/>
    <property type="project" value="UniProtKB-KW"/>
</dbReference>
<dbReference type="Pfam" id="PF01909">
    <property type="entry name" value="NTP_transf_2"/>
    <property type="match status" value="1"/>
</dbReference>
<comment type="catalytic activity">
    <reaction evidence="12">
        <text>L-tyrosyl-[protein] + ATP = O-(5'-adenylyl)-L-tyrosyl-[protein] + diphosphate</text>
        <dbReference type="Rhea" id="RHEA:54288"/>
        <dbReference type="Rhea" id="RHEA-COMP:10136"/>
        <dbReference type="Rhea" id="RHEA-COMP:13846"/>
        <dbReference type="ChEBI" id="CHEBI:30616"/>
        <dbReference type="ChEBI" id="CHEBI:33019"/>
        <dbReference type="ChEBI" id="CHEBI:46858"/>
        <dbReference type="ChEBI" id="CHEBI:83624"/>
        <dbReference type="EC" id="2.7.7.108"/>
    </reaction>
</comment>
<evidence type="ECO:0000256" key="4">
    <source>
        <dbReference type="ARBA" id="ARBA00022695"/>
    </source>
</evidence>
<dbReference type="AlphaFoldDB" id="A0A150J887"/>
<evidence type="ECO:0000256" key="7">
    <source>
        <dbReference type="ARBA" id="ARBA00022840"/>
    </source>
</evidence>